<name>A0A4Q1C6P7_9BACT</name>
<evidence type="ECO:0000256" key="4">
    <source>
        <dbReference type="ARBA" id="ARBA00023136"/>
    </source>
</evidence>
<dbReference type="AlphaFoldDB" id="A0A4Q1C6P7"/>
<evidence type="ECO:0000313" key="7">
    <source>
        <dbReference type="EMBL" id="RXK54460.1"/>
    </source>
</evidence>
<feature type="signal peptide" evidence="5">
    <location>
        <begin position="1"/>
        <end position="22"/>
    </location>
</feature>
<dbReference type="NCBIfam" id="TIGR01352">
    <property type="entry name" value="tonB_Cterm"/>
    <property type="match status" value="1"/>
</dbReference>
<comment type="caution">
    <text evidence="7">The sequence shown here is derived from an EMBL/GenBank/DDBJ whole genome shotgun (WGS) entry which is preliminary data.</text>
</comment>
<dbReference type="GO" id="GO:0055085">
    <property type="term" value="P:transmembrane transport"/>
    <property type="evidence" value="ECO:0007669"/>
    <property type="project" value="InterPro"/>
</dbReference>
<keyword evidence="8" id="KW-1185">Reference proteome</keyword>
<dbReference type="GO" id="GO:0016020">
    <property type="term" value="C:membrane"/>
    <property type="evidence" value="ECO:0007669"/>
    <property type="project" value="UniProtKB-SubCell"/>
</dbReference>
<dbReference type="InterPro" id="IPR006260">
    <property type="entry name" value="TonB/TolA_C"/>
</dbReference>
<keyword evidence="2" id="KW-0812">Transmembrane</keyword>
<feature type="domain" description="TonB C-terminal" evidence="6">
    <location>
        <begin position="32"/>
        <end position="128"/>
    </location>
</feature>
<evidence type="ECO:0000256" key="2">
    <source>
        <dbReference type="ARBA" id="ARBA00022692"/>
    </source>
</evidence>
<evidence type="ECO:0000259" key="6">
    <source>
        <dbReference type="PROSITE" id="PS52015"/>
    </source>
</evidence>
<dbReference type="Pfam" id="PF03544">
    <property type="entry name" value="TonB_C"/>
    <property type="match status" value="1"/>
</dbReference>
<dbReference type="RefSeq" id="WP_129045825.1">
    <property type="nucleotide sequence ID" value="NZ_SDHX01000001.1"/>
</dbReference>
<dbReference type="PROSITE" id="PS52015">
    <property type="entry name" value="TONB_CTD"/>
    <property type="match status" value="1"/>
</dbReference>
<gene>
    <name evidence="7" type="ORF">ESB00_00750</name>
</gene>
<protein>
    <submittedName>
        <fullName evidence="7">TonB family protein</fullName>
    </submittedName>
</protein>
<keyword evidence="4" id="KW-0472">Membrane</keyword>
<keyword evidence="5" id="KW-0732">Signal</keyword>
<dbReference type="OrthoDB" id="199908at2"/>
<feature type="chain" id="PRO_5020996436" evidence="5">
    <location>
        <begin position="23"/>
        <end position="132"/>
    </location>
</feature>
<dbReference type="SUPFAM" id="SSF74653">
    <property type="entry name" value="TolA/TonB C-terminal domain"/>
    <property type="match status" value="1"/>
</dbReference>
<evidence type="ECO:0000256" key="5">
    <source>
        <dbReference type="SAM" id="SignalP"/>
    </source>
</evidence>
<dbReference type="InterPro" id="IPR037682">
    <property type="entry name" value="TonB_C"/>
</dbReference>
<organism evidence="7 8">
    <name type="scientific">Oleiharenicola lentus</name>
    <dbReference type="NCBI Taxonomy" id="2508720"/>
    <lineage>
        <taxon>Bacteria</taxon>
        <taxon>Pseudomonadati</taxon>
        <taxon>Verrucomicrobiota</taxon>
        <taxon>Opitutia</taxon>
        <taxon>Opitutales</taxon>
        <taxon>Opitutaceae</taxon>
        <taxon>Oleiharenicola</taxon>
    </lineage>
</organism>
<sequence>MNIKSKLTLSLGLLVAPLALVAADSTEKAYVESYRNRADGPIPTSVVKPEVSYRFAGKQVVLEFVVDATGKPTEIKAVTPGVDTELVNTVAEAVARWKFSPALVDGKPVARKVALPVNIVANLDSATRYAFN</sequence>
<dbReference type="Gene3D" id="3.30.1150.10">
    <property type="match status" value="1"/>
</dbReference>
<evidence type="ECO:0000256" key="3">
    <source>
        <dbReference type="ARBA" id="ARBA00022989"/>
    </source>
</evidence>
<keyword evidence="3" id="KW-1133">Transmembrane helix</keyword>
<dbReference type="EMBL" id="SDHX01000001">
    <property type="protein sequence ID" value="RXK54460.1"/>
    <property type="molecule type" value="Genomic_DNA"/>
</dbReference>
<reference evidence="7 8" key="1">
    <citation type="submission" date="2019-01" db="EMBL/GenBank/DDBJ databases">
        <title>Lacunisphaera sp. strain TWA-58.</title>
        <authorList>
            <person name="Chen W.-M."/>
        </authorList>
    </citation>
    <scope>NUCLEOTIDE SEQUENCE [LARGE SCALE GENOMIC DNA]</scope>
    <source>
        <strain evidence="7 8">TWA-58</strain>
    </source>
</reference>
<evidence type="ECO:0000256" key="1">
    <source>
        <dbReference type="ARBA" id="ARBA00004167"/>
    </source>
</evidence>
<proteinExistence type="predicted"/>
<comment type="subcellular location">
    <subcellularLocation>
        <location evidence="1">Membrane</location>
        <topology evidence="1">Single-pass membrane protein</topology>
    </subcellularLocation>
</comment>
<dbReference type="Proteomes" id="UP000290218">
    <property type="component" value="Unassembled WGS sequence"/>
</dbReference>
<accession>A0A4Q1C6P7</accession>
<evidence type="ECO:0000313" key="8">
    <source>
        <dbReference type="Proteomes" id="UP000290218"/>
    </source>
</evidence>